<evidence type="ECO:0000313" key="3">
    <source>
        <dbReference type="Proteomes" id="UP001321582"/>
    </source>
</evidence>
<evidence type="ECO:0000313" key="2">
    <source>
        <dbReference type="EMBL" id="BDU50218.1"/>
    </source>
</evidence>
<proteinExistence type="predicted"/>
<dbReference type="AlphaFoldDB" id="A0AAU9DP87"/>
<dbReference type="GO" id="GO:0044780">
    <property type="term" value="P:bacterial-type flagellum assembly"/>
    <property type="evidence" value="ECO:0007669"/>
    <property type="project" value="InterPro"/>
</dbReference>
<dbReference type="Pfam" id="PF13144">
    <property type="entry name" value="ChapFlgA"/>
    <property type="match status" value="1"/>
</dbReference>
<name>A0AAU9DP87_9FUSO</name>
<feature type="domain" description="Flagella basal body P-ring formation protein FlgA SAF" evidence="1">
    <location>
        <begin position="193"/>
        <end position="315"/>
    </location>
</feature>
<dbReference type="RefSeq" id="WP_307905150.1">
    <property type="nucleotide sequence ID" value="NZ_AP027059.1"/>
</dbReference>
<dbReference type="NCBIfam" id="TIGR03170">
    <property type="entry name" value="flgA_cterm"/>
    <property type="match status" value="1"/>
</dbReference>
<dbReference type="Proteomes" id="UP001321582">
    <property type="component" value="Chromosome"/>
</dbReference>
<sequence length="319" mass="37410">MKKYFLIIMFFFLLFFLGEVTFGEEIKIKNSIRVTNNIIMLSDILKTDNKNILEKAKEVQIGYSPKVGEEKKIEKEYINLKIKQLNLDDKIKIKIPDYITITRNYQILTKKIFKYMVLEELNSIYKNSGFSLELKLDMNEELKLPVGNIKVKFGNNRLSDIKIGNYNFTVKIFVNDKVEKIIRTNLKVGILKEVYILNRDVKRNEKFSIEDVIKIKKIFINNYYSANIEGVNEIKGKLYRRNLRKGEILKYKDFIKEKIFKRNSLVTIYVDYNGIKLKATGKALEDGYIGDNIRVLNINSKKIINGIVTKEGMIKLEIK</sequence>
<evidence type="ECO:0000259" key="1">
    <source>
        <dbReference type="Pfam" id="PF13144"/>
    </source>
</evidence>
<dbReference type="Gene3D" id="3.90.1210.10">
    <property type="entry name" value="Antifreeze-like/N-acetylneuraminic acid synthase C-terminal domain"/>
    <property type="match status" value="1"/>
</dbReference>
<organism evidence="2 3">
    <name type="scientific">Haliovirga abyssi</name>
    <dbReference type="NCBI Taxonomy" id="2996794"/>
    <lineage>
        <taxon>Bacteria</taxon>
        <taxon>Fusobacteriati</taxon>
        <taxon>Fusobacteriota</taxon>
        <taxon>Fusobacteriia</taxon>
        <taxon>Fusobacteriales</taxon>
        <taxon>Haliovirgaceae</taxon>
        <taxon>Haliovirga</taxon>
    </lineage>
</organism>
<dbReference type="PANTHER" id="PTHR36307:SF1">
    <property type="entry name" value="FLAGELLA BASAL BODY P-RING FORMATION PROTEIN FLGA"/>
    <property type="match status" value="1"/>
</dbReference>
<dbReference type="KEGG" id="haby:HLVA_07870"/>
<dbReference type="InterPro" id="IPR017585">
    <property type="entry name" value="SAF_FlgA"/>
</dbReference>
<dbReference type="Gene3D" id="2.30.30.760">
    <property type="match status" value="1"/>
</dbReference>
<protein>
    <recommendedName>
        <fullName evidence="1">Flagella basal body P-ring formation protein FlgA SAF domain-containing protein</fullName>
    </recommendedName>
</protein>
<gene>
    <name evidence="2" type="ORF">HLVA_07870</name>
</gene>
<dbReference type="PANTHER" id="PTHR36307">
    <property type="entry name" value="FLAGELLA BASAL BODY P-RING FORMATION PROTEIN FLGA"/>
    <property type="match status" value="1"/>
</dbReference>
<dbReference type="InterPro" id="IPR039246">
    <property type="entry name" value="Flagellar_FlgA"/>
</dbReference>
<dbReference type="EMBL" id="AP027059">
    <property type="protein sequence ID" value="BDU50218.1"/>
    <property type="molecule type" value="Genomic_DNA"/>
</dbReference>
<keyword evidence="3" id="KW-1185">Reference proteome</keyword>
<reference evidence="2 3" key="1">
    <citation type="submission" date="2022-11" db="EMBL/GenBank/DDBJ databases">
        <title>Haliovirga abyssi gen. nov., sp. nov., a mesophilic fermentative bacterium isolated from the Iheya North hydrothermal field and the proposal of Haliovirgaceae fam. nov.</title>
        <authorList>
            <person name="Miyazaki U."/>
            <person name="Tame A."/>
            <person name="Miyazaki J."/>
            <person name="Takai K."/>
            <person name="Sawayama S."/>
            <person name="Kitajima M."/>
            <person name="Okamoto A."/>
            <person name="Nakagawa S."/>
        </authorList>
    </citation>
    <scope>NUCLEOTIDE SEQUENCE [LARGE SCALE GENOMIC DNA]</scope>
    <source>
        <strain evidence="2 3">IC12</strain>
    </source>
</reference>
<accession>A0AAU9DP87</accession>